<dbReference type="InterPro" id="IPR027417">
    <property type="entry name" value="P-loop_NTPase"/>
</dbReference>
<organism evidence="4">
    <name type="scientific">marine sediment metagenome</name>
    <dbReference type="NCBI Taxonomy" id="412755"/>
    <lineage>
        <taxon>unclassified sequences</taxon>
        <taxon>metagenomes</taxon>
        <taxon>ecological metagenomes</taxon>
    </lineage>
</organism>
<dbReference type="SUPFAM" id="SSF52540">
    <property type="entry name" value="P-loop containing nucleoside triphosphate hydrolases"/>
    <property type="match status" value="1"/>
</dbReference>
<keyword evidence="1" id="KW-0547">Nucleotide-binding</keyword>
<evidence type="ECO:0000256" key="2">
    <source>
        <dbReference type="ARBA" id="ARBA00022840"/>
    </source>
</evidence>
<feature type="domain" description="Orc1-like AAA ATPase" evidence="3">
    <location>
        <begin position="60"/>
        <end position="247"/>
    </location>
</feature>
<gene>
    <name evidence="4" type="ORF">LCGC14_1308180</name>
</gene>
<dbReference type="GO" id="GO:0004016">
    <property type="term" value="F:adenylate cyclase activity"/>
    <property type="evidence" value="ECO:0007669"/>
    <property type="project" value="TreeGrafter"/>
</dbReference>
<dbReference type="Gene3D" id="3.40.50.300">
    <property type="entry name" value="P-loop containing nucleotide triphosphate hydrolases"/>
    <property type="match status" value="1"/>
</dbReference>
<dbReference type="GO" id="GO:0005524">
    <property type="term" value="F:ATP binding"/>
    <property type="evidence" value="ECO:0007669"/>
    <property type="project" value="UniProtKB-KW"/>
</dbReference>
<dbReference type="InterPro" id="IPR011990">
    <property type="entry name" value="TPR-like_helical_dom_sf"/>
</dbReference>
<dbReference type="Gene3D" id="1.25.40.10">
    <property type="entry name" value="Tetratricopeptide repeat domain"/>
    <property type="match status" value="1"/>
</dbReference>
<proteinExistence type="predicted"/>
<dbReference type="GO" id="GO:0005737">
    <property type="term" value="C:cytoplasm"/>
    <property type="evidence" value="ECO:0007669"/>
    <property type="project" value="TreeGrafter"/>
</dbReference>
<dbReference type="PANTHER" id="PTHR16305:SF28">
    <property type="entry name" value="GUANYLATE CYCLASE DOMAIN-CONTAINING PROTEIN"/>
    <property type="match status" value="1"/>
</dbReference>
<name>A0A0F9N494_9ZZZZ</name>
<dbReference type="AlphaFoldDB" id="A0A0F9N494"/>
<feature type="non-terminal residue" evidence="4">
    <location>
        <position position="1"/>
    </location>
</feature>
<evidence type="ECO:0000256" key="1">
    <source>
        <dbReference type="ARBA" id="ARBA00022741"/>
    </source>
</evidence>
<dbReference type="InterPro" id="IPR041664">
    <property type="entry name" value="AAA_16"/>
</dbReference>
<dbReference type="Pfam" id="PF13191">
    <property type="entry name" value="AAA_16"/>
    <property type="match status" value="1"/>
</dbReference>
<protein>
    <recommendedName>
        <fullName evidence="3">Orc1-like AAA ATPase domain-containing protein</fullName>
    </recommendedName>
</protein>
<accession>A0A0F9N494</accession>
<sequence>PGATYVTVETFKLTEGFFRFEALGERAVKGKEESVNVFRVIAPSTQRTRFDVSAERGLTPFVGRARELELFLDGFERSKAGRGQAFSIVAEAGVGKSRLLYEFRKAVSSEDVTFLEGKCLSYSRGVAYHPVLDVLKSNFEIQEGEADAEITEKVKTGLKAIGADEPSTLPYLLELLSVKNSGIDNIPMSPEARKDQITGAVKRITFRGCEIRPLIIAIEDLHWIDKSSEDYLKDLLDSISGARVFLIFTYRPEYVHTWGAKSYHSQVNLNRLSNRESLVMVSHLLDAVKIHGDLEDFILEKTEGVPFFIEEFIKSLKDLQAIEKRGNACGIAKDIETITIPSTIHDVIMARVDSLPEEAKGVLQTGSVVGREFSHELIRRITDLQEQELLSQLSALKDSELLFERGIYPESTYIFKHAFTQEVAYETLLLQRRKVLHELVGQAIEDLYHNRIEEQMNLLYHHFSLAENWTKAVDYGRKAANKAYRLSQFHEAVTMLEQVQACLLRLPENQSRQEILIDVLLQQERLHETLGQREKQQAIIEQILSLLQPADDPARLAEVYVRQGDLCTLLRRFTDAEEALDKSLCISRDISDPICERNALRSLGLLYWHEGKKGRSA</sequence>
<dbReference type="PANTHER" id="PTHR16305">
    <property type="entry name" value="TESTICULAR SOLUBLE ADENYLYL CYCLASE"/>
    <property type="match status" value="1"/>
</dbReference>
<dbReference type="EMBL" id="LAZR01007696">
    <property type="protein sequence ID" value="KKM83555.1"/>
    <property type="molecule type" value="Genomic_DNA"/>
</dbReference>
<dbReference type="SUPFAM" id="SSF48452">
    <property type="entry name" value="TPR-like"/>
    <property type="match status" value="1"/>
</dbReference>
<evidence type="ECO:0000259" key="3">
    <source>
        <dbReference type="Pfam" id="PF13191"/>
    </source>
</evidence>
<evidence type="ECO:0000313" key="4">
    <source>
        <dbReference type="EMBL" id="KKM83555.1"/>
    </source>
</evidence>
<keyword evidence="2" id="KW-0067">ATP-binding</keyword>
<comment type="caution">
    <text evidence="4">The sequence shown here is derived from an EMBL/GenBank/DDBJ whole genome shotgun (WGS) entry which is preliminary data.</text>
</comment>
<reference evidence="4" key="1">
    <citation type="journal article" date="2015" name="Nature">
        <title>Complex archaea that bridge the gap between prokaryotes and eukaryotes.</title>
        <authorList>
            <person name="Spang A."/>
            <person name="Saw J.H."/>
            <person name="Jorgensen S.L."/>
            <person name="Zaremba-Niedzwiedzka K."/>
            <person name="Martijn J."/>
            <person name="Lind A.E."/>
            <person name="van Eijk R."/>
            <person name="Schleper C."/>
            <person name="Guy L."/>
            <person name="Ettema T.J."/>
        </authorList>
    </citation>
    <scope>NUCLEOTIDE SEQUENCE</scope>
</reference>